<sequence>MHRVALAVIVLAASLVVASRVEAQAPPASAEYLGHVGRGIVAMSAGDRGSAITAFRQAAQLQPARPEAVCHIAEVERIDGDLAAALQGYQACLEVARAANDARWTARALHGVASTLERMPDRRADARVAWQEYVRFADGAAAIASPAVGRARMSAIDAITELDRTSAEVAQRIRERAAAATPR</sequence>
<reference evidence="2 3" key="1">
    <citation type="submission" date="2015-03" db="EMBL/GenBank/DDBJ databases">
        <title>Genome assembly of Sandaracinus amylolyticus DSM 53668.</title>
        <authorList>
            <person name="Sharma G."/>
            <person name="Subramanian S."/>
        </authorList>
    </citation>
    <scope>NUCLEOTIDE SEQUENCE [LARGE SCALE GENOMIC DNA]</scope>
    <source>
        <strain evidence="2 3">DSM 53668</strain>
    </source>
</reference>
<accession>A0A0F6WAJ9</accession>
<proteinExistence type="predicted"/>
<gene>
    <name evidence="2" type="ORF">DB32_008786</name>
</gene>
<name>A0A0F6WAJ9_9BACT</name>
<dbReference type="SUPFAM" id="SSF48452">
    <property type="entry name" value="TPR-like"/>
    <property type="match status" value="1"/>
</dbReference>
<evidence type="ECO:0000313" key="3">
    <source>
        <dbReference type="Proteomes" id="UP000034883"/>
    </source>
</evidence>
<dbReference type="Gene3D" id="1.25.40.10">
    <property type="entry name" value="Tetratricopeptide repeat domain"/>
    <property type="match status" value="1"/>
</dbReference>
<evidence type="ECO:0000256" key="1">
    <source>
        <dbReference type="SAM" id="SignalP"/>
    </source>
</evidence>
<organism evidence="2 3">
    <name type="scientific">Sandaracinus amylolyticus</name>
    <dbReference type="NCBI Taxonomy" id="927083"/>
    <lineage>
        <taxon>Bacteria</taxon>
        <taxon>Pseudomonadati</taxon>
        <taxon>Myxococcota</taxon>
        <taxon>Polyangia</taxon>
        <taxon>Polyangiales</taxon>
        <taxon>Sandaracinaceae</taxon>
        <taxon>Sandaracinus</taxon>
    </lineage>
</organism>
<feature type="signal peptide" evidence="1">
    <location>
        <begin position="1"/>
        <end position="23"/>
    </location>
</feature>
<feature type="chain" id="PRO_5002511720" evidence="1">
    <location>
        <begin position="24"/>
        <end position="183"/>
    </location>
</feature>
<protein>
    <submittedName>
        <fullName evidence="2">Uncharacterized protein</fullName>
    </submittedName>
</protein>
<dbReference type="AlphaFoldDB" id="A0A0F6WAJ9"/>
<dbReference type="STRING" id="927083.DB32_008786"/>
<dbReference type="InterPro" id="IPR011990">
    <property type="entry name" value="TPR-like_helical_dom_sf"/>
</dbReference>
<dbReference type="EMBL" id="CP011125">
    <property type="protein sequence ID" value="AKF11637.1"/>
    <property type="molecule type" value="Genomic_DNA"/>
</dbReference>
<dbReference type="RefSeq" id="WP_053238482.1">
    <property type="nucleotide sequence ID" value="NZ_CP011125.1"/>
</dbReference>
<keyword evidence="1" id="KW-0732">Signal</keyword>
<dbReference type="Proteomes" id="UP000034883">
    <property type="component" value="Chromosome"/>
</dbReference>
<keyword evidence="3" id="KW-1185">Reference proteome</keyword>
<evidence type="ECO:0000313" key="2">
    <source>
        <dbReference type="EMBL" id="AKF11637.1"/>
    </source>
</evidence>
<dbReference type="KEGG" id="samy:DB32_008786"/>